<dbReference type="Pfam" id="PF05573">
    <property type="entry name" value="NosL"/>
    <property type="match status" value="1"/>
</dbReference>
<reference evidence="1 2" key="1">
    <citation type="journal article" date="2011" name="Stand. Genomic Sci.">
        <title>Complete genome sequence of 'Thioalkalivibrio sulfidophilus' HL-EbGr7.</title>
        <authorList>
            <person name="Muyzer G."/>
            <person name="Sorokin D.Y."/>
            <person name="Mavromatis K."/>
            <person name="Lapidus A."/>
            <person name="Clum A."/>
            <person name="Ivanova N."/>
            <person name="Pati A."/>
            <person name="d'Haeseleer P."/>
            <person name="Woyke T."/>
            <person name="Kyrpides N.C."/>
        </authorList>
    </citation>
    <scope>NUCLEOTIDE SEQUENCE [LARGE SCALE GENOMIC DNA]</scope>
    <source>
        <strain evidence="1 2">HL-EbGR7</strain>
    </source>
</reference>
<accession>B8GM57</accession>
<dbReference type="Proteomes" id="UP000002383">
    <property type="component" value="Chromosome"/>
</dbReference>
<dbReference type="STRING" id="396588.Tgr7_2568"/>
<protein>
    <submittedName>
        <fullName evidence="1">NosL family protein</fullName>
    </submittedName>
</protein>
<dbReference type="EMBL" id="CP001339">
    <property type="protein sequence ID" value="ACL73644.1"/>
    <property type="molecule type" value="Genomic_DNA"/>
</dbReference>
<keyword evidence="2" id="KW-1185">Reference proteome</keyword>
<dbReference type="KEGG" id="tgr:Tgr7_2568"/>
<dbReference type="Gene3D" id="3.30.70.2050">
    <property type="match status" value="1"/>
</dbReference>
<name>B8GM57_THISH</name>
<dbReference type="SUPFAM" id="SSF160387">
    <property type="entry name" value="NosL/MerB-like"/>
    <property type="match status" value="1"/>
</dbReference>
<dbReference type="eggNOG" id="COG4314">
    <property type="taxonomic scope" value="Bacteria"/>
</dbReference>
<gene>
    <name evidence="1" type="ordered locus">Tgr7_2568</name>
</gene>
<dbReference type="AlphaFoldDB" id="B8GM57"/>
<dbReference type="RefSeq" id="WP_012639119.1">
    <property type="nucleotide sequence ID" value="NC_011901.1"/>
</dbReference>
<dbReference type="PANTHER" id="PTHR41247:SF1">
    <property type="entry name" value="HTH-TYPE TRANSCRIPTIONAL REPRESSOR YCNK"/>
    <property type="match status" value="1"/>
</dbReference>
<dbReference type="OrthoDB" id="982633at2"/>
<evidence type="ECO:0000313" key="2">
    <source>
        <dbReference type="Proteomes" id="UP000002383"/>
    </source>
</evidence>
<proteinExistence type="predicted"/>
<dbReference type="InterPro" id="IPR008719">
    <property type="entry name" value="N2O_reductase_NosL"/>
</dbReference>
<evidence type="ECO:0000313" key="1">
    <source>
        <dbReference type="EMBL" id="ACL73644.1"/>
    </source>
</evidence>
<sequence length="171" mass="18580" precursor="true">MSTRRQILILLAGLPGLGLIACGREPDSQVTACPPIPLSDEHECALCGMIVVHFPGPKGQACLRDGRVLTFCSVHDLLAWAWQPESAPALGALHVHDLSRTEWAHPSDDAYMNARDALYVVGHDQQGAMGHSPAPFSRQADAESFMARHGGHVLAFDQLDWDSIRDEITGH</sequence>
<dbReference type="PANTHER" id="PTHR41247">
    <property type="entry name" value="HTH-TYPE TRANSCRIPTIONAL REPRESSOR YCNK"/>
    <property type="match status" value="1"/>
</dbReference>
<organism evidence="1 2">
    <name type="scientific">Thioalkalivibrio sulfidiphilus (strain HL-EbGR7)</name>
    <dbReference type="NCBI Taxonomy" id="396588"/>
    <lineage>
        <taxon>Bacteria</taxon>
        <taxon>Pseudomonadati</taxon>
        <taxon>Pseudomonadota</taxon>
        <taxon>Gammaproteobacteria</taxon>
        <taxon>Chromatiales</taxon>
        <taxon>Ectothiorhodospiraceae</taxon>
        <taxon>Thioalkalivibrio</taxon>
    </lineage>
</organism>
<dbReference type="HOGENOM" id="CLU_096026_1_0_6"/>
<dbReference type="Gene3D" id="3.30.70.2060">
    <property type="match status" value="1"/>
</dbReference>
<dbReference type="PROSITE" id="PS51257">
    <property type="entry name" value="PROKAR_LIPOPROTEIN"/>
    <property type="match status" value="1"/>
</dbReference>